<keyword evidence="8" id="KW-1185">Reference proteome</keyword>
<evidence type="ECO:0000256" key="6">
    <source>
        <dbReference type="SAM" id="Phobius"/>
    </source>
</evidence>
<feature type="transmembrane region" description="Helical" evidence="6">
    <location>
        <begin position="165"/>
        <end position="184"/>
    </location>
</feature>
<evidence type="ECO:0000256" key="5">
    <source>
        <dbReference type="ARBA" id="ARBA00023136"/>
    </source>
</evidence>
<dbReference type="PANTHER" id="PTHR39087:SF2">
    <property type="entry name" value="UPF0104 MEMBRANE PROTEIN MJ1595"/>
    <property type="match status" value="1"/>
</dbReference>
<gene>
    <name evidence="7" type="ORF">SAMN05444365_109141</name>
</gene>
<evidence type="ECO:0000256" key="1">
    <source>
        <dbReference type="ARBA" id="ARBA00004651"/>
    </source>
</evidence>
<dbReference type="RefSeq" id="WP_245736811.1">
    <property type="nucleotide sequence ID" value="NZ_FNPH01000009.1"/>
</dbReference>
<accession>A0A1H3RWQ0</accession>
<dbReference type="NCBIfam" id="TIGR00374">
    <property type="entry name" value="flippase-like domain"/>
    <property type="match status" value="1"/>
</dbReference>
<proteinExistence type="predicted"/>
<dbReference type="STRING" id="405436.SAMN05444365_109141"/>
<dbReference type="EMBL" id="FNPH01000009">
    <property type="protein sequence ID" value="SDZ30080.1"/>
    <property type="molecule type" value="Genomic_DNA"/>
</dbReference>
<reference evidence="8" key="1">
    <citation type="submission" date="2016-10" db="EMBL/GenBank/DDBJ databases">
        <authorList>
            <person name="Varghese N."/>
            <person name="Submissions S."/>
        </authorList>
    </citation>
    <scope>NUCLEOTIDE SEQUENCE [LARGE SCALE GENOMIC DNA]</scope>
    <source>
        <strain evidence="8">DSM 45245</strain>
    </source>
</reference>
<dbReference type="AlphaFoldDB" id="A0A1H3RWQ0"/>
<keyword evidence="3 6" id="KW-0812">Transmembrane</keyword>
<comment type="subcellular location">
    <subcellularLocation>
        <location evidence="1">Cell membrane</location>
        <topology evidence="1">Multi-pass membrane protein</topology>
    </subcellularLocation>
</comment>
<evidence type="ECO:0000256" key="2">
    <source>
        <dbReference type="ARBA" id="ARBA00022475"/>
    </source>
</evidence>
<organism evidence="7 8">
    <name type="scientific">Micromonospora pattaloongensis</name>
    <dbReference type="NCBI Taxonomy" id="405436"/>
    <lineage>
        <taxon>Bacteria</taxon>
        <taxon>Bacillati</taxon>
        <taxon>Actinomycetota</taxon>
        <taxon>Actinomycetes</taxon>
        <taxon>Micromonosporales</taxon>
        <taxon>Micromonosporaceae</taxon>
        <taxon>Micromonospora</taxon>
    </lineage>
</organism>
<evidence type="ECO:0000313" key="7">
    <source>
        <dbReference type="EMBL" id="SDZ30080.1"/>
    </source>
</evidence>
<name>A0A1H3RWQ0_9ACTN</name>
<evidence type="ECO:0000256" key="4">
    <source>
        <dbReference type="ARBA" id="ARBA00022989"/>
    </source>
</evidence>
<feature type="transmembrane region" description="Helical" evidence="6">
    <location>
        <begin position="12"/>
        <end position="33"/>
    </location>
</feature>
<dbReference type="PANTHER" id="PTHR39087">
    <property type="entry name" value="UPF0104 MEMBRANE PROTEIN MJ1595"/>
    <property type="match status" value="1"/>
</dbReference>
<dbReference type="InterPro" id="IPR022791">
    <property type="entry name" value="L-PG_synthase/AglD"/>
</dbReference>
<feature type="transmembrane region" description="Helical" evidence="6">
    <location>
        <begin position="53"/>
        <end position="73"/>
    </location>
</feature>
<keyword evidence="2" id="KW-1003">Cell membrane</keyword>
<feature type="transmembrane region" description="Helical" evidence="6">
    <location>
        <begin position="294"/>
        <end position="316"/>
    </location>
</feature>
<sequence>MTSARDGRPARVVRIGPRGVGLLLALGLLVYVLLPQVGEFRSALRLLWHTHPLGLAATLLGSAATYLLSALVLRVATADRIPLAEATVAQVAASFANLAPGSVGGVALSLRYLHQKGLGAAEAATAVAVSRMAGGLSVVMLLPVLLPFARQPSRTLTQAASAKGLPVLLAVLAVLLATAVVFAVPRLRSRGRAAVGRVREAVRALGHQRRLPRLVVSSVGLTLAYGVSLWFALLAVGQPVELRSLPPVILVCVVGEGVATAAPTPGGLGATEAALVAGLLLYGLAPETAVAGVLMYRLATFWLPALAGYVALRALLRRRLL</sequence>
<feature type="transmembrane region" description="Helical" evidence="6">
    <location>
        <begin position="123"/>
        <end position="145"/>
    </location>
</feature>
<dbReference type="Proteomes" id="UP000242415">
    <property type="component" value="Unassembled WGS sequence"/>
</dbReference>
<keyword evidence="4 6" id="KW-1133">Transmembrane helix</keyword>
<dbReference type="Pfam" id="PF03706">
    <property type="entry name" value="LPG_synthase_TM"/>
    <property type="match status" value="1"/>
</dbReference>
<dbReference type="GO" id="GO:0005886">
    <property type="term" value="C:plasma membrane"/>
    <property type="evidence" value="ECO:0007669"/>
    <property type="project" value="UniProtKB-SubCell"/>
</dbReference>
<evidence type="ECO:0000256" key="3">
    <source>
        <dbReference type="ARBA" id="ARBA00022692"/>
    </source>
</evidence>
<feature type="transmembrane region" description="Helical" evidence="6">
    <location>
        <begin position="214"/>
        <end position="236"/>
    </location>
</feature>
<protein>
    <submittedName>
        <fullName evidence="7">Undecaprenyl-diphosphatase</fullName>
    </submittedName>
</protein>
<keyword evidence="5 6" id="KW-0472">Membrane</keyword>
<evidence type="ECO:0000313" key="8">
    <source>
        <dbReference type="Proteomes" id="UP000242415"/>
    </source>
</evidence>